<keyword evidence="1" id="KW-0175">Coiled coil</keyword>
<reference evidence="2" key="1">
    <citation type="journal article" date="2021" name="Proc. Natl. Acad. Sci. U.S.A.">
        <title>A Catalog of Tens of Thousands of Viruses from Human Metagenomes Reveals Hidden Associations with Chronic Diseases.</title>
        <authorList>
            <person name="Tisza M.J."/>
            <person name="Buck C.B."/>
        </authorList>
    </citation>
    <scope>NUCLEOTIDE SEQUENCE</scope>
    <source>
        <strain evidence="2">CtXZx16</strain>
    </source>
</reference>
<dbReference type="EMBL" id="BK014925">
    <property type="protein sequence ID" value="DAD82954.1"/>
    <property type="molecule type" value="Genomic_DNA"/>
</dbReference>
<organism evidence="2">
    <name type="scientific">Siphoviridae sp. ctXZx16</name>
    <dbReference type="NCBI Taxonomy" id="2826371"/>
    <lineage>
        <taxon>Viruses</taxon>
        <taxon>Duplodnaviria</taxon>
        <taxon>Heunggongvirae</taxon>
        <taxon>Uroviricota</taxon>
        <taxon>Caudoviricetes</taxon>
    </lineage>
</organism>
<accession>A0A8S5ML63</accession>
<sequence length="246" mass="27892">MTNTTTEKTTTITTIDFKLFEINEKKVGLNNLKNQYESEFKTAVEGLFALELALKISETKNNITNEKSKDGTDKEKLQELEDELQELEEIKNEYAGSYKNFQNADGVTKLLAWSWKPLKVVSFKGATELVQACYSYYVNNSKTAEETKAVKNKIMGFVNERLGDNSNFKLTNLGTNTLDYILSVAFTKSGTFNAKGIRNYETLTNKQVLNSKNKLVRQIILSTIGERVGYSKKDRVVKVAINLYEI</sequence>
<evidence type="ECO:0000256" key="1">
    <source>
        <dbReference type="SAM" id="Coils"/>
    </source>
</evidence>
<feature type="coiled-coil region" evidence="1">
    <location>
        <begin position="70"/>
        <end position="104"/>
    </location>
</feature>
<evidence type="ECO:0000313" key="2">
    <source>
        <dbReference type="EMBL" id="DAD82954.1"/>
    </source>
</evidence>
<protein>
    <submittedName>
        <fullName evidence="2">Uncharacterized protein</fullName>
    </submittedName>
</protein>
<proteinExistence type="predicted"/>
<name>A0A8S5ML63_9CAUD</name>